<proteinExistence type="predicted"/>
<dbReference type="Gene3D" id="3.40.50.10190">
    <property type="entry name" value="BRCT domain"/>
    <property type="match status" value="9"/>
</dbReference>
<feature type="region of interest" description="Disordered" evidence="2">
    <location>
        <begin position="804"/>
        <end position="835"/>
    </location>
</feature>
<dbReference type="CDD" id="cd17731">
    <property type="entry name" value="BRCT_TopBP1_rpt2_like"/>
    <property type="match status" value="1"/>
</dbReference>
<keyword evidence="5" id="KW-1185">Reference proteome</keyword>
<feature type="region of interest" description="Disordered" evidence="2">
    <location>
        <begin position="468"/>
        <end position="514"/>
    </location>
</feature>
<feature type="compositionally biased region" description="Basic and acidic residues" evidence="2">
    <location>
        <begin position="1058"/>
        <end position="1071"/>
    </location>
</feature>
<feature type="domain" description="BRCT" evidence="3">
    <location>
        <begin position="1231"/>
        <end position="1314"/>
    </location>
</feature>
<reference evidence="4" key="1">
    <citation type="submission" date="2023-10" db="EMBL/GenBank/DDBJ databases">
        <title>Genome assemblies of two species of porcelain crab, Petrolisthes cinctipes and Petrolisthes manimaculis (Anomura: Porcellanidae).</title>
        <authorList>
            <person name="Angst P."/>
        </authorList>
    </citation>
    <scope>NUCLEOTIDE SEQUENCE</scope>
    <source>
        <strain evidence="4">PB745_01</strain>
        <tissue evidence="4">Gill</tissue>
    </source>
</reference>
<feature type="region of interest" description="Disordered" evidence="2">
    <location>
        <begin position="1105"/>
        <end position="1124"/>
    </location>
</feature>
<feature type="domain" description="BRCT" evidence="3">
    <location>
        <begin position="209"/>
        <end position="298"/>
    </location>
</feature>
<dbReference type="FunFam" id="3.40.50.10190:FF:000010">
    <property type="entry name" value="DNA topoisomerase II binding protein 1"/>
    <property type="match status" value="1"/>
</dbReference>
<comment type="caution">
    <text evidence="4">The sequence shown here is derived from an EMBL/GenBank/DDBJ whole genome shotgun (WGS) entry which is preliminary data.</text>
</comment>
<name>A0AAE1FFX7_PETCI</name>
<dbReference type="InterPro" id="IPR059215">
    <property type="entry name" value="BRCT2_TopBP1-like"/>
</dbReference>
<dbReference type="Pfam" id="PF16589">
    <property type="entry name" value="BRCT_2"/>
    <property type="match status" value="1"/>
</dbReference>
<keyword evidence="1" id="KW-0677">Repeat</keyword>
<dbReference type="Pfam" id="PF00533">
    <property type="entry name" value="BRCT"/>
    <property type="match status" value="3"/>
</dbReference>
<evidence type="ECO:0000313" key="5">
    <source>
        <dbReference type="Proteomes" id="UP001286313"/>
    </source>
</evidence>
<feature type="domain" description="BRCT" evidence="3">
    <location>
        <begin position="648"/>
        <end position="746"/>
    </location>
</feature>
<feature type="region of interest" description="Disordered" evidence="2">
    <location>
        <begin position="912"/>
        <end position="934"/>
    </location>
</feature>
<evidence type="ECO:0000259" key="3">
    <source>
        <dbReference type="PROSITE" id="PS50172"/>
    </source>
</evidence>
<feature type="domain" description="BRCT" evidence="3">
    <location>
        <begin position="940"/>
        <end position="1031"/>
    </location>
</feature>
<feature type="compositionally biased region" description="Basic residues" evidence="2">
    <location>
        <begin position="1048"/>
        <end position="1057"/>
    </location>
</feature>
<dbReference type="CDD" id="cd17727">
    <property type="entry name" value="BRCT_TopBP1_rpt6"/>
    <property type="match status" value="1"/>
</dbReference>
<feature type="compositionally biased region" description="Polar residues" evidence="2">
    <location>
        <begin position="1107"/>
        <end position="1116"/>
    </location>
</feature>
<sequence length="1477" mass="164855">MESSVYSQDGSVSLYFIQSSSSTEEISPTLLRTYQACEENGLNPEWVSISDCLQMNPTKQDVCVIDPFEGEAFKHLTSGFKCIVLGPQCILSCLHRKESIPELPSPIHNTAMKGLVLTCTGFEKEERAGLQQRVERMAGIYSSNFHQGVTHVVAKSVGSKKYLVAVEQDIPILTMEWVHAVWRAATGQAVGQQGTGEEVRATDEQFLSYACPVFKGLNICVSQLDRSTKLALKNIIEENGGMYSTSLDMNTTSVLILPAPEGEKYSHAVNWRIQCLTPDWIHDSVEQGFALQMEGYSVKKRGCSTPTDPANYATLTDVSLCSTIMNETGLPKVTHVDESTLSISMSAKRKDKDSSEVTQGLESIENLDLQEAMRAGLFLDGCKIFLSGFNVGHMEKLRRVVNAGGATRFNQLSEAVSHVVLGKKVDEHLTTIQGWNSQPHIVYADWIAESISLGRPADETPFTHHLKQDSFKWPSTSNKGHSKNNLDTTTNTPDNNNKGPRRNNSLDATALDANNETHVDEAVLNQYLKQRIPSVNGHSKADDSVGNTSALPSSQDGYLVNIFGGTVFTLFGYSEDNEQILARGVEEFGGQVVPAKHQGRIDYAVTCHAEKDCLNAREMVSRLFIDECIENEKLLPVEYYHMPLELPSDSCVLEDCTITISAYVGKERVFLEAITTALGGVYQEVFAKKSNPAKNTRGSTHLICPEESEGGKYRAAVKWGVPVVTADWLLECASTGTRIPEERFLVTSPSSSSLTVNRKGILRELFEKTVLKKDNEGDQTVHWEEETEDMEVAATPVNKKVRDLKNNQSCSPSEIKTPDPETWRKMYPTPGRSRPEEDILREMKTPDTPYGSTWYPNPSPRTRKRFKLMLDSIPDPPPKAPPRTPLDFYIKKFVADGPEFLKNFKVRKTPIWRRKDEEGNEGQNEPKEQPGDGEGVVAALFQNPLSGVVVCTSRKLQEQQKELYKAVEALGGDYRWVYDSSVTHFIFQGKENDLSKDFRQARDDGKVIVAPDWVWMCRDENTKIDEELFPHMHNPKKSLFIVGGKSSPVKRNRHKKKYPADHNTHEEEKINSEVNETQEGGGEDNKDEEEEERAKISKQLEEIDALASNNNVSSGRKSVGGNGRSLALTDRMKHTPTKTVNVDTQPVPSEIPESQSTAITWEDPREREARLRLQNQLTKDTQEIISNNQQLLCNVDQNEDKEKVSAVEETHAIKEEEGENNNPSPTPAVPVFMLLGMNEDKERSHYTHMAEELGGTVSQIECYDPNTTHVVTTRPSRSERNLSSIASGKWLLHESFLEESIRQGHFVEEELFAWGNPDARNLPTLAPGSTEAQLASAAWKWRQLIHGLGSRGGGGVNKKGAFHFMNALVHTSAERVGAFTRLIRAGGGTVVKARPPFSDVEEATHFFLEPNKISDKVDLAHFASLEIPCLSPIYLSNFLIQDEKPNEADFYVPEYKEILANMSASNHSMIKRKKMEV</sequence>
<dbReference type="PANTHER" id="PTHR13561">
    <property type="entry name" value="DNA REPLICATION REGULATOR DPB11-RELATED"/>
    <property type="match status" value="1"/>
</dbReference>
<dbReference type="InterPro" id="IPR049936">
    <property type="entry name" value="TopBP1_BRCT_8"/>
</dbReference>
<dbReference type="Pfam" id="PF21298">
    <property type="entry name" value="TopBP1_BRCT0"/>
    <property type="match status" value="1"/>
</dbReference>
<dbReference type="InterPro" id="IPR036420">
    <property type="entry name" value="BRCT_dom_sf"/>
</dbReference>
<dbReference type="SMART" id="SM00292">
    <property type="entry name" value="BRCT"/>
    <property type="match status" value="8"/>
</dbReference>
<dbReference type="PROSITE" id="PS50172">
    <property type="entry name" value="BRCT"/>
    <property type="match status" value="7"/>
</dbReference>
<dbReference type="SUPFAM" id="SSF52113">
    <property type="entry name" value="BRCT domain"/>
    <property type="match status" value="7"/>
</dbReference>
<dbReference type="FunFam" id="3.40.50.10190:FF:000018">
    <property type="entry name" value="DNA topoisomerase 2-binding protein 1"/>
    <property type="match status" value="1"/>
</dbReference>
<protein>
    <recommendedName>
        <fullName evidence="3">BRCT domain-containing protein</fullName>
    </recommendedName>
</protein>
<accession>A0AAE1FFX7</accession>
<feature type="region of interest" description="Disordered" evidence="2">
    <location>
        <begin position="1039"/>
        <end position="1095"/>
    </location>
</feature>
<dbReference type="EMBL" id="JAWQEG010002336">
    <property type="protein sequence ID" value="KAK3872645.1"/>
    <property type="molecule type" value="Genomic_DNA"/>
</dbReference>
<dbReference type="GO" id="GO:0033314">
    <property type="term" value="P:mitotic DNA replication checkpoint signaling"/>
    <property type="evidence" value="ECO:0007669"/>
    <property type="project" value="TreeGrafter"/>
</dbReference>
<feature type="compositionally biased region" description="Acidic residues" evidence="2">
    <location>
        <begin position="1081"/>
        <end position="1091"/>
    </location>
</feature>
<dbReference type="Pfam" id="PF12738">
    <property type="entry name" value="PTCB-BRCT"/>
    <property type="match status" value="3"/>
</dbReference>
<evidence type="ECO:0000256" key="2">
    <source>
        <dbReference type="SAM" id="MobiDB-lite"/>
    </source>
</evidence>
<dbReference type="Proteomes" id="UP001286313">
    <property type="component" value="Unassembled WGS sequence"/>
</dbReference>
<evidence type="ECO:0000313" key="4">
    <source>
        <dbReference type="EMBL" id="KAK3872645.1"/>
    </source>
</evidence>
<dbReference type="GO" id="GO:0007095">
    <property type="term" value="P:mitotic G2 DNA damage checkpoint signaling"/>
    <property type="evidence" value="ECO:0007669"/>
    <property type="project" value="TreeGrafter"/>
</dbReference>
<evidence type="ECO:0000256" key="1">
    <source>
        <dbReference type="ARBA" id="ARBA00022737"/>
    </source>
</evidence>
<gene>
    <name evidence="4" type="ORF">Pcinc_022287</name>
</gene>
<dbReference type="CDD" id="cd17718">
    <property type="entry name" value="BRCT_TopBP1_rpt3"/>
    <property type="match status" value="1"/>
</dbReference>
<feature type="domain" description="BRCT" evidence="3">
    <location>
        <begin position="107"/>
        <end position="178"/>
    </location>
</feature>
<dbReference type="PANTHER" id="PTHR13561:SF20">
    <property type="entry name" value="DNA TOPOISOMERASE 2-BINDING PROTEIN 1"/>
    <property type="match status" value="1"/>
</dbReference>
<feature type="compositionally biased region" description="Polar residues" evidence="2">
    <location>
        <begin position="502"/>
        <end position="514"/>
    </location>
</feature>
<dbReference type="CDD" id="cd17728">
    <property type="entry name" value="BRCT_TopBP1_rpt8"/>
    <property type="match status" value="1"/>
</dbReference>
<feature type="compositionally biased region" description="Low complexity" evidence="2">
    <location>
        <begin position="485"/>
        <end position="497"/>
    </location>
</feature>
<dbReference type="InterPro" id="IPR049542">
    <property type="entry name" value="TopBP1-like_BRCT0"/>
</dbReference>
<dbReference type="CDD" id="cd17738">
    <property type="entry name" value="BRCT_TopBP1_rpt7"/>
    <property type="match status" value="1"/>
</dbReference>
<dbReference type="GO" id="GO:0006270">
    <property type="term" value="P:DNA replication initiation"/>
    <property type="evidence" value="ECO:0007669"/>
    <property type="project" value="TreeGrafter"/>
</dbReference>
<organism evidence="4 5">
    <name type="scientific">Petrolisthes cinctipes</name>
    <name type="common">Flat porcelain crab</name>
    <dbReference type="NCBI Taxonomy" id="88211"/>
    <lineage>
        <taxon>Eukaryota</taxon>
        <taxon>Metazoa</taxon>
        <taxon>Ecdysozoa</taxon>
        <taxon>Arthropoda</taxon>
        <taxon>Crustacea</taxon>
        <taxon>Multicrustacea</taxon>
        <taxon>Malacostraca</taxon>
        <taxon>Eumalacostraca</taxon>
        <taxon>Eucarida</taxon>
        <taxon>Decapoda</taxon>
        <taxon>Pleocyemata</taxon>
        <taxon>Anomura</taxon>
        <taxon>Galatheoidea</taxon>
        <taxon>Porcellanidae</taxon>
        <taxon>Petrolisthes</taxon>
    </lineage>
</organism>
<feature type="domain" description="BRCT" evidence="3">
    <location>
        <begin position="374"/>
        <end position="464"/>
    </location>
</feature>
<dbReference type="InterPro" id="IPR001357">
    <property type="entry name" value="BRCT_dom"/>
</dbReference>
<feature type="domain" description="BRCT" evidence="3">
    <location>
        <begin position="558"/>
        <end position="642"/>
    </location>
</feature>